<dbReference type="STRING" id="1817825.A2720_01815"/>
<sequence>MPNYPDVVSASFQDLYARFVNFLPGFLVAVIVLVVGWIVATALGKLVKSVLTSVKIDEVGDKLGLDQLAERTGMKMSVSGALAWLVKWFFLIAVFLAAADLLQLDQISAFLNDVLAYIPNVVAGAAILLVGTLVAGFFSRLVRHSVQAGGLKSADLLGSVTQWAVMIFTILATLDQLKVAQPFVQTLFTGVIAMLAIAGGLAFGLGGKEQASKVLDKIERDIKS</sequence>
<keyword evidence="1" id="KW-0812">Transmembrane</keyword>
<dbReference type="PANTHER" id="PTHR30221:SF1">
    <property type="entry name" value="SMALL-CONDUCTANCE MECHANOSENSITIVE CHANNEL"/>
    <property type="match status" value="1"/>
</dbReference>
<name>A0A1F5NW56_9BACT</name>
<dbReference type="AlphaFoldDB" id="A0A1F5NW56"/>
<feature type="transmembrane region" description="Helical" evidence="1">
    <location>
        <begin position="114"/>
        <end position="142"/>
    </location>
</feature>
<dbReference type="Proteomes" id="UP000178892">
    <property type="component" value="Unassembled WGS sequence"/>
</dbReference>
<feature type="transmembrane region" description="Helical" evidence="1">
    <location>
        <begin position="154"/>
        <end position="174"/>
    </location>
</feature>
<proteinExistence type="predicted"/>
<gene>
    <name evidence="2" type="ORF">A2720_01815</name>
</gene>
<reference evidence="2 3" key="1">
    <citation type="journal article" date="2016" name="Nat. Commun.">
        <title>Thousands of microbial genomes shed light on interconnected biogeochemical processes in an aquifer system.</title>
        <authorList>
            <person name="Anantharaman K."/>
            <person name="Brown C.T."/>
            <person name="Hug L.A."/>
            <person name="Sharon I."/>
            <person name="Castelle C.J."/>
            <person name="Probst A.J."/>
            <person name="Thomas B.C."/>
            <person name="Singh A."/>
            <person name="Wilkins M.J."/>
            <person name="Karaoz U."/>
            <person name="Brodie E.L."/>
            <person name="Williams K.H."/>
            <person name="Hubbard S.S."/>
            <person name="Banfield J.F."/>
        </authorList>
    </citation>
    <scope>NUCLEOTIDE SEQUENCE [LARGE SCALE GENOMIC DNA]</scope>
</reference>
<dbReference type="InterPro" id="IPR045275">
    <property type="entry name" value="MscS_archaea/bacteria_type"/>
</dbReference>
<feature type="transmembrane region" description="Helical" evidence="1">
    <location>
        <begin position="81"/>
        <end position="102"/>
    </location>
</feature>
<evidence type="ECO:0000313" key="2">
    <source>
        <dbReference type="EMBL" id="OGE81898.1"/>
    </source>
</evidence>
<dbReference type="PANTHER" id="PTHR30221">
    <property type="entry name" value="SMALL-CONDUCTANCE MECHANOSENSITIVE CHANNEL"/>
    <property type="match status" value="1"/>
</dbReference>
<dbReference type="Pfam" id="PF05552">
    <property type="entry name" value="MS_channel_1st_1"/>
    <property type="match status" value="2"/>
</dbReference>
<dbReference type="EMBL" id="MFEL01000001">
    <property type="protein sequence ID" value="OGE81898.1"/>
    <property type="molecule type" value="Genomic_DNA"/>
</dbReference>
<dbReference type="Gene3D" id="1.10.287.1260">
    <property type="match status" value="1"/>
</dbReference>
<keyword evidence="1" id="KW-0472">Membrane</keyword>
<evidence type="ECO:0008006" key="4">
    <source>
        <dbReference type="Google" id="ProtNLM"/>
    </source>
</evidence>
<dbReference type="InterPro" id="IPR008910">
    <property type="entry name" value="MSC_TM_helix"/>
</dbReference>
<comment type="caution">
    <text evidence="2">The sequence shown here is derived from an EMBL/GenBank/DDBJ whole genome shotgun (WGS) entry which is preliminary data.</text>
</comment>
<feature type="transmembrane region" description="Helical" evidence="1">
    <location>
        <begin position="20"/>
        <end position="43"/>
    </location>
</feature>
<keyword evidence="1" id="KW-1133">Transmembrane helix</keyword>
<protein>
    <recommendedName>
        <fullName evidence="4">Small-conductance mechanosensitive ion channel</fullName>
    </recommendedName>
</protein>
<dbReference type="GO" id="GO:0008381">
    <property type="term" value="F:mechanosensitive monoatomic ion channel activity"/>
    <property type="evidence" value="ECO:0007669"/>
    <property type="project" value="InterPro"/>
</dbReference>
<organism evidence="2 3">
    <name type="scientific">Candidatus Doudnabacteria bacterium RIFCSPHIGHO2_01_FULL_46_24</name>
    <dbReference type="NCBI Taxonomy" id="1817825"/>
    <lineage>
        <taxon>Bacteria</taxon>
        <taxon>Candidatus Doudnaibacteriota</taxon>
    </lineage>
</organism>
<accession>A0A1F5NW56</accession>
<evidence type="ECO:0000313" key="3">
    <source>
        <dbReference type="Proteomes" id="UP000178892"/>
    </source>
</evidence>
<feature type="transmembrane region" description="Helical" evidence="1">
    <location>
        <begin position="186"/>
        <end position="207"/>
    </location>
</feature>
<evidence type="ECO:0000256" key="1">
    <source>
        <dbReference type="SAM" id="Phobius"/>
    </source>
</evidence>